<dbReference type="PANTHER" id="PTHR15140">
    <property type="entry name" value="TUBULIN-SPECIFIC CHAPERONE E"/>
    <property type="match status" value="1"/>
</dbReference>
<keyword evidence="2" id="KW-1185">Reference proteome</keyword>
<dbReference type="EMBL" id="JXTB01000100">
    <property type="protein sequence ID" value="PON63852.1"/>
    <property type="molecule type" value="Genomic_DNA"/>
</dbReference>
<dbReference type="STRING" id="3476.A0A2P5CS64"/>
<dbReference type="Proteomes" id="UP000237105">
    <property type="component" value="Unassembled WGS sequence"/>
</dbReference>
<accession>A0A2P5CS64</accession>
<evidence type="ECO:0000313" key="2">
    <source>
        <dbReference type="Proteomes" id="UP000237105"/>
    </source>
</evidence>
<name>A0A2P5CS64_PARAD</name>
<organism evidence="1 2">
    <name type="scientific">Parasponia andersonii</name>
    <name type="common">Sponia andersonii</name>
    <dbReference type="NCBI Taxonomy" id="3476"/>
    <lineage>
        <taxon>Eukaryota</taxon>
        <taxon>Viridiplantae</taxon>
        <taxon>Streptophyta</taxon>
        <taxon>Embryophyta</taxon>
        <taxon>Tracheophyta</taxon>
        <taxon>Spermatophyta</taxon>
        <taxon>Magnoliopsida</taxon>
        <taxon>eudicotyledons</taxon>
        <taxon>Gunneridae</taxon>
        <taxon>Pentapetalae</taxon>
        <taxon>rosids</taxon>
        <taxon>fabids</taxon>
        <taxon>Rosales</taxon>
        <taxon>Cannabaceae</taxon>
        <taxon>Parasponia</taxon>
    </lineage>
</organism>
<dbReference type="SUPFAM" id="SSF52058">
    <property type="entry name" value="L domain-like"/>
    <property type="match status" value="1"/>
</dbReference>
<evidence type="ECO:0000313" key="1">
    <source>
        <dbReference type="EMBL" id="PON63852.1"/>
    </source>
</evidence>
<comment type="caution">
    <text evidence="1">The sequence shown here is derived from an EMBL/GenBank/DDBJ whole genome shotgun (WGS) entry which is preliminary data.</text>
</comment>
<dbReference type="OrthoDB" id="1153674at2759"/>
<sequence>MATLQKLPNLRTLHLDRDAFLGFEMVCSRGGFPRLESLSLVELFYLEEWQVEEGALPSLCRLNIRCCKRLMTLPDGLKHVITVKEIMVERMPIEFKYRVGEGGVDFYKVKHVPSLLLPHLFLDLMDVNKLLCRGVLTMEIVQVNHTHSTLGGVA</sequence>
<proteinExistence type="predicted"/>
<gene>
    <name evidence="1" type="ORF">PanWU01x14_128290</name>
</gene>
<protein>
    <submittedName>
        <fullName evidence="1">LRR domain containing protein</fullName>
    </submittedName>
</protein>
<dbReference type="PANTHER" id="PTHR15140:SF6">
    <property type="entry name" value="TUBULIN-SPECIFIC CHAPERONE COFACTOR E-LIKE PROTEIN"/>
    <property type="match status" value="1"/>
</dbReference>
<reference evidence="2" key="1">
    <citation type="submission" date="2016-06" db="EMBL/GenBank/DDBJ databases">
        <title>Parallel loss of symbiosis genes in relatives of nitrogen-fixing non-legume Parasponia.</title>
        <authorList>
            <person name="Van Velzen R."/>
            <person name="Holmer R."/>
            <person name="Bu F."/>
            <person name="Rutten L."/>
            <person name="Van Zeijl A."/>
            <person name="Liu W."/>
            <person name="Santuari L."/>
            <person name="Cao Q."/>
            <person name="Sharma T."/>
            <person name="Shen D."/>
            <person name="Roswanjaya Y."/>
            <person name="Wardhani T."/>
            <person name="Kalhor M.S."/>
            <person name="Jansen J."/>
            <person name="Van den Hoogen J."/>
            <person name="Gungor B."/>
            <person name="Hartog M."/>
            <person name="Hontelez J."/>
            <person name="Verver J."/>
            <person name="Yang W.-C."/>
            <person name="Schijlen E."/>
            <person name="Repin R."/>
            <person name="Schilthuizen M."/>
            <person name="Schranz E."/>
            <person name="Heidstra R."/>
            <person name="Miyata K."/>
            <person name="Fedorova E."/>
            <person name="Kohlen W."/>
            <person name="Bisseling T."/>
            <person name="Smit S."/>
            <person name="Geurts R."/>
        </authorList>
    </citation>
    <scope>NUCLEOTIDE SEQUENCE [LARGE SCALE GENOMIC DNA]</scope>
    <source>
        <strain evidence="2">cv. WU1-14</strain>
    </source>
</reference>
<dbReference type="AlphaFoldDB" id="A0A2P5CS64"/>
<dbReference type="Gene3D" id="3.80.10.10">
    <property type="entry name" value="Ribonuclease Inhibitor"/>
    <property type="match status" value="1"/>
</dbReference>
<dbReference type="InterPro" id="IPR032675">
    <property type="entry name" value="LRR_dom_sf"/>
</dbReference>